<dbReference type="Proteomes" id="UP000199477">
    <property type="component" value="Unassembled WGS sequence"/>
</dbReference>
<evidence type="ECO:0000313" key="1">
    <source>
        <dbReference type="EMBL" id="SFE09959.1"/>
    </source>
</evidence>
<evidence type="ECO:0000313" key="2">
    <source>
        <dbReference type="Proteomes" id="UP000199477"/>
    </source>
</evidence>
<dbReference type="EMBL" id="FONH01000001">
    <property type="protein sequence ID" value="SFE09959.1"/>
    <property type="molecule type" value="Genomic_DNA"/>
</dbReference>
<proteinExistence type="predicted"/>
<gene>
    <name evidence="1" type="ORF">SAMN02799615_00354</name>
</gene>
<dbReference type="AlphaFoldDB" id="A0A1I1XRQ2"/>
<organism evidence="1 2">
    <name type="scientific">Dyella marensis</name>
    <dbReference type="NCBI Taxonomy" id="500610"/>
    <lineage>
        <taxon>Bacteria</taxon>
        <taxon>Pseudomonadati</taxon>
        <taxon>Pseudomonadota</taxon>
        <taxon>Gammaproteobacteria</taxon>
        <taxon>Lysobacterales</taxon>
        <taxon>Rhodanobacteraceae</taxon>
        <taxon>Dyella</taxon>
    </lineage>
</organism>
<accession>A0A1I1XRQ2</accession>
<protein>
    <submittedName>
        <fullName evidence="1">Uncharacterized protein</fullName>
    </submittedName>
</protein>
<dbReference type="RefSeq" id="WP_197022846.1">
    <property type="nucleotide sequence ID" value="NZ_FONH01000001.1"/>
</dbReference>
<sequence length="85" mass="10206">MMVGDCRYRQLVIRKSAPLAIWRVIEMLRPIHSLLEAMSERASSYELNHSIQAMVIPHYEDFFYFLLAAKEDIKRRKRWMESFGQ</sequence>
<keyword evidence="2" id="KW-1185">Reference proteome</keyword>
<reference evidence="2" key="1">
    <citation type="submission" date="2016-10" db="EMBL/GenBank/DDBJ databases">
        <authorList>
            <person name="Varghese N."/>
            <person name="Submissions S."/>
        </authorList>
    </citation>
    <scope>NUCLEOTIDE SEQUENCE [LARGE SCALE GENOMIC DNA]</scope>
    <source>
        <strain evidence="2">UNC178MFTsu3.1</strain>
    </source>
</reference>
<name>A0A1I1XRQ2_9GAMM</name>